<dbReference type="EMBL" id="CP036291">
    <property type="protein sequence ID" value="QDU90634.1"/>
    <property type="molecule type" value="Genomic_DNA"/>
</dbReference>
<dbReference type="AlphaFoldDB" id="A0A518DGN4"/>
<accession>A0A518DGN4</accession>
<dbReference type="GO" id="GO:0003677">
    <property type="term" value="F:DNA binding"/>
    <property type="evidence" value="ECO:0007669"/>
    <property type="project" value="UniProtKB-KW"/>
</dbReference>
<dbReference type="GO" id="GO:0003700">
    <property type="term" value="F:DNA-binding transcription factor activity"/>
    <property type="evidence" value="ECO:0007669"/>
    <property type="project" value="InterPro"/>
</dbReference>
<gene>
    <name evidence="6" type="primary">srlR</name>
    <name evidence="6" type="ORF">Pla175_40430</name>
</gene>
<keyword evidence="1" id="KW-0678">Repressor</keyword>
<dbReference type="InterPro" id="IPR014036">
    <property type="entry name" value="DeoR-like_C"/>
</dbReference>
<dbReference type="InterPro" id="IPR018356">
    <property type="entry name" value="Tscrpt_reg_HTH_DeoR_CS"/>
</dbReference>
<evidence type="ECO:0000256" key="2">
    <source>
        <dbReference type="ARBA" id="ARBA00023015"/>
    </source>
</evidence>
<evidence type="ECO:0000259" key="5">
    <source>
        <dbReference type="PROSITE" id="PS51000"/>
    </source>
</evidence>
<name>A0A518DGN4_9BACT</name>
<dbReference type="SUPFAM" id="SSF100950">
    <property type="entry name" value="NagB/RpiA/CoA transferase-like"/>
    <property type="match status" value="1"/>
</dbReference>
<keyword evidence="7" id="KW-1185">Reference proteome</keyword>
<feature type="domain" description="HTH deoR-type" evidence="5">
    <location>
        <begin position="9"/>
        <end position="64"/>
    </location>
</feature>
<dbReference type="Pfam" id="PF00455">
    <property type="entry name" value="DeoRC"/>
    <property type="match status" value="1"/>
</dbReference>
<dbReference type="PANTHER" id="PTHR30363:SF4">
    <property type="entry name" value="GLYCEROL-3-PHOSPHATE REGULON REPRESSOR"/>
    <property type="match status" value="1"/>
</dbReference>
<dbReference type="RefSeq" id="WP_231953978.1">
    <property type="nucleotide sequence ID" value="NZ_CP036291.1"/>
</dbReference>
<dbReference type="InterPro" id="IPR050313">
    <property type="entry name" value="Carb_Metab_HTH_regulators"/>
</dbReference>
<reference evidence="6 7" key="1">
    <citation type="submission" date="2019-02" db="EMBL/GenBank/DDBJ databases">
        <title>Deep-cultivation of Planctomycetes and their phenomic and genomic characterization uncovers novel biology.</title>
        <authorList>
            <person name="Wiegand S."/>
            <person name="Jogler M."/>
            <person name="Boedeker C."/>
            <person name="Pinto D."/>
            <person name="Vollmers J."/>
            <person name="Rivas-Marin E."/>
            <person name="Kohn T."/>
            <person name="Peeters S.H."/>
            <person name="Heuer A."/>
            <person name="Rast P."/>
            <person name="Oberbeckmann S."/>
            <person name="Bunk B."/>
            <person name="Jeske O."/>
            <person name="Meyerdierks A."/>
            <person name="Storesund J.E."/>
            <person name="Kallscheuer N."/>
            <person name="Luecker S."/>
            <person name="Lage O.M."/>
            <person name="Pohl T."/>
            <person name="Merkel B.J."/>
            <person name="Hornburger P."/>
            <person name="Mueller R.-W."/>
            <person name="Bruemmer F."/>
            <person name="Labrenz M."/>
            <person name="Spormann A.M."/>
            <person name="Op den Camp H."/>
            <person name="Overmann J."/>
            <person name="Amann R."/>
            <person name="Jetten M.S.M."/>
            <person name="Mascher T."/>
            <person name="Medema M.H."/>
            <person name="Devos D.P."/>
            <person name="Kaster A.-K."/>
            <person name="Ovreas L."/>
            <person name="Rohde M."/>
            <person name="Galperin M.Y."/>
            <person name="Jogler C."/>
        </authorList>
    </citation>
    <scope>NUCLEOTIDE SEQUENCE [LARGE SCALE GENOMIC DNA]</scope>
    <source>
        <strain evidence="6 7">Pla175</strain>
    </source>
</reference>
<dbReference type="Proteomes" id="UP000317429">
    <property type="component" value="Chromosome"/>
</dbReference>
<dbReference type="SUPFAM" id="SSF46785">
    <property type="entry name" value="Winged helix' DNA-binding domain"/>
    <property type="match status" value="1"/>
</dbReference>
<keyword evidence="4" id="KW-0804">Transcription</keyword>
<sequence length="260" mass="27500">MELQPKIMVDQRRSRVLGIVQRRGFASLPDLAVELGVSESTVRRDLAHLEREGAAKRTHGGAFFTGAAGASLTTHQVSRQEQKQAIARVAAGLIGDRETVLLDGGSTTYELGQQLLGRTLQVVTNSLPMASLLAGASGIDLVVLGGYVHGPSGALHGEFADRMLEGVRVGKAVIGAGGINAQGLHNDNQLIVGTQRAMMRAAEEVIVVADSSKFGRASLASLCPLSQINRLVTDDELDDKWREVLADAGIEVHLASTPKP</sequence>
<dbReference type="Gene3D" id="3.40.50.1360">
    <property type="match status" value="1"/>
</dbReference>
<evidence type="ECO:0000256" key="4">
    <source>
        <dbReference type="ARBA" id="ARBA00023163"/>
    </source>
</evidence>
<evidence type="ECO:0000313" key="6">
    <source>
        <dbReference type="EMBL" id="QDU90634.1"/>
    </source>
</evidence>
<dbReference type="InterPro" id="IPR037171">
    <property type="entry name" value="NagB/RpiA_transferase-like"/>
</dbReference>
<dbReference type="KEGG" id="pnd:Pla175_40430"/>
<evidence type="ECO:0000313" key="7">
    <source>
        <dbReference type="Proteomes" id="UP000317429"/>
    </source>
</evidence>
<dbReference type="InterPro" id="IPR036390">
    <property type="entry name" value="WH_DNA-bd_sf"/>
</dbReference>
<dbReference type="InterPro" id="IPR001034">
    <property type="entry name" value="DeoR_HTH"/>
</dbReference>
<evidence type="ECO:0000256" key="3">
    <source>
        <dbReference type="ARBA" id="ARBA00023125"/>
    </source>
</evidence>
<dbReference type="InterPro" id="IPR036388">
    <property type="entry name" value="WH-like_DNA-bd_sf"/>
</dbReference>
<dbReference type="PROSITE" id="PS51000">
    <property type="entry name" value="HTH_DEOR_2"/>
    <property type="match status" value="1"/>
</dbReference>
<dbReference type="Gene3D" id="1.10.10.10">
    <property type="entry name" value="Winged helix-like DNA-binding domain superfamily/Winged helix DNA-binding domain"/>
    <property type="match status" value="1"/>
</dbReference>
<evidence type="ECO:0000256" key="1">
    <source>
        <dbReference type="ARBA" id="ARBA00022491"/>
    </source>
</evidence>
<keyword evidence="3" id="KW-0238">DNA-binding</keyword>
<dbReference type="Pfam" id="PF08220">
    <property type="entry name" value="HTH_DeoR"/>
    <property type="match status" value="1"/>
</dbReference>
<dbReference type="PRINTS" id="PR00037">
    <property type="entry name" value="HTHLACR"/>
</dbReference>
<protein>
    <submittedName>
        <fullName evidence="6">Glucitol operon repressor</fullName>
    </submittedName>
</protein>
<proteinExistence type="predicted"/>
<dbReference type="SMART" id="SM00420">
    <property type="entry name" value="HTH_DEOR"/>
    <property type="match status" value="1"/>
</dbReference>
<dbReference type="PROSITE" id="PS00894">
    <property type="entry name" value="HTH_DEOR_1"/>
    <property type="match status" value="1"/>
</dbReference>
<keyword evidence="2" id="KW-0805">Transcription regulation</keyword>
<dbReference type="PANTHER" id="PTHR30363">
    <property type="entry name" value="HTH-TYPE TRANSCRIPTIONAL REGULATOR SRLR-RELATED"/>
    <property type="match status" value="1"/>
</dbReference>
<organism evidence="6 7">
    <name type="scientific">Pirellulimonas nuda</name>
    <dbReference type="NCBI Taxonomy" id="2528009"/>
    <lineage>
        <taxon>Bacteria</taxon>
        <taxon>Pseudomonadati</taxon>
        <taxon>Planctomycetota</taxon>
        <taxon>Planctomycetia</taxon>
        <taxon>Pirellulales</taxon>
        <taxon>Lacipirellulaceae</taxon>
        <taxon>Pirellulimonas</taxon>
    </lineage>
</organism>
<dbReference type="SMART" id="SM01134">
    <property type="entry name" value="DeoRC"/>
    <property type="match status" value="1"/>
</dbReference>